<proteinExistence type="predicted"/>
<feature type="domain" description="DUF2399" evidence="1">
    <location>
        <begin position="205"/>
        <end position="354"/>
    </location>
</feature>
<gene>
    <name evidence="3" type="ORF">J2S57_004766</name>
</gene>
<evidence type="ECO:0000259" key="1">
    <source>
        <dbReference type="Pfam" id="PF09664"/>
    </source>
</evidence>
<name>A0ABT9P8I9_9ACTN</name>
<dbReference type="NCBIfam" id="TIGR02679">
    <property type="entry name" value="TIGR02679 family protein"/>
    <property type="match status" value="1"/>
</dbReference>
<evidence type="ECO:0000313" key="3">
    <source>
        <dbReference type="EMBL" id="MDP9829017.1"/>
    </source>
</evidence>
<evidence type="ECO:0000313" key="4">
    <source>
        <dbReference type="Proteomes" id="UP001235712"/>
    </source>
</evidence>
<keyword evidence="4" id="KW-1185">Reference proteome</keyword>
<dbReference type="Pfam" id="PF11796">
    <property type="entry name" value="DUF3323"/>
    <property type="match status" value="1"/>
</dbReference>
<dbReference type="InterPro" id="IPR024466">
    <property type="entry name" value="CHP02679_N"/>
</dbReference>
<sequence length="369" mass="39340">MADLLGLPRLPAVGATLSLARIADAVREIDGGEIAETLERVIGPIGDRRAERSLAQNERRALWTWLRESPQVQAEPALLEWVSYLRAGGLVGGSVTETRELIDRALNVLKALPAEGEPLPIFADRVLHDPHALDEGSRLATIVHRGLSFQYGQHLTPRELWALAGVEADELSSTVLVAGLVAQVDGTGSALKVLRAGAASGEASVLTLQQVRSIPEVRWSSGVVHVVENPSVMAAALRRFGSRCPALVCVSGWPSAAGMLLLRRLQQVGAELQYHGDFDGDGLRIAAHLVAKVGAVPWRMSVADYDQAVTQRTSGPAVGRVSEVPWHGRLTARMLETGIAVSEETVVDVLLDDLSVLLEGSTGNGSSQV</sequence>
<dbReference type="Proteomes" id="UP001235712">
    <property type="component" value="Unassembled WGS sequence"/>
</dbReference>
<feature type="domain" description="Conserved hypothetical protein CHP02679 N terminus" evidence="2">
    <location>
        <begin position="2"/>
        <end position="180"/>
    </location>
</feature>
<comment type="caution">
    <text evidence="3">The sequence shown here is derived from an EMBL/GenBank/DDBJ whole genome shotgun (WGS) entry which is preliminary data.</text>
</comment>
<organism evidence="3 4">
    <name type="scientific">Kineosporia succinea</name>
    <dbReference type="NCBI Taxonomy" id="84632"/>
    <lineage>
        <taxon>Bacteria</taxon>
        <taxon>Bacillati</taxon>
        <taxon>Actinomycetota</taxon>
        <taxon>Actinomycetes</taxon>
        <taxon>Kineosporiales</taxon>
        <taxon>Kineosporiaceae</taxon>
        <taxon>Kineosporia</taxon>
    </lineage>
</organism>
<dbReference type="EMBL" id="JAUSQZ010000001">
    <property type="protein sequence ID" value="MDP9829017.1"/>
    <property type="molecule type" value="Genomic_DNA"/>
</dbReference>
<accession>A0ABT9P8I9</accession>
<reference evidence="3 4" key="1">
    <citation type="submission" date="2023-07" db="EMBL/GenBank/DDBJ databases">
        <title>Sequencing the genomes of 1000 actinobacteria strains.</title>
        <authorList>
            <person name="Klenk H.-P."/>
        </authorList>
    </citation>
    <scope>NUCLEOTIDE SEQUENCE [LARGE SCALE GENOMIC DNA]</scope>
    <source>
        <strain evidence="3 4">DSM 44388</strain>
    </source>
</reference>
<evidence type="ECO:0000259" key="2">
    <source>
        <dbReference type="Pfam" id="PF11796"/>
    </source>
</evidence>
<protein>
    <submittedName>
        <fullName evidence="3">Uncharacterized protein (TIGR02679 family)</fullName>
    </submittedName>
</protein>
<dbReference type="Pfam" id="PF09664">
    <property type="entry name" value="DUF2399"/>
    <property type="match status" value="1"/>
</dbReference>
<dbReference type="InterPro" id="IPR024465">
    <property type="entry name" value="DUF2399"/>
</dbReference>
<dbReference type="InterPro" id="IPR013495">
    <property type="entry name" value="CHP02679"/>
</dbReference>